<accession>A0A6B2LAV7</accession>
<dbReference type="Gene3D" id="1.10.510.10">
    <property type="entry name" value="Transferase(Phosphotransferase) domain 1"/>
    <property type="match status" value="1"/>
</dbReference>
<dbReference type="Pfam" id="PF00069">
    <property type="entry name" value="Pkinase"/>
    <property type="match status" value="1"/>
</dbReference>
<feature type="domain" description="Protein kinase" evidence="1">
    <location>
        <begin position="1"/>
        <end position="246"/>
    </location>
</feature>
<proteinExistence type="predicted"/>
<dbReference type="SUPFAM" id="SSF56112">
    <property type="entry name" value="Protein kinase-like (PK-like)"/>
    <property type="match status" value="1"/>
</dbReference>
<evidence type="ECO:0000313" key="2">
    <source>
        <dbReference type="EMBL" id="NDV33858.1"/>
    </source>
</evidence>
<dbReference type="GO" id="GO:0004672">
    <property type="term" value="F:protein kinase activity"/>
    <property type="evidence" value="ECO:0007669"/>
    <property type="project" value="InterPro"/>
</dbReference>
<dbReference type="GO" id="GO:0005524">
    <property type="term" value="F:ATP binding"/>
    <property type="evidence" value="ECO:0007669"/>
    <property type="project" value="InterPro"/>
</dbReference>
<dbReference type="EMBL" id="GIBP01004889">
    <property type="protein sequence ID" value="NDV33858.1"/>
    <property type="molecule type" value="Transcribed_RNA"/>
</dbReference>
<dbReference type="InterPro" id="IPR011009">
    <property type="entry name" value="Kinase-like_dom_sf"/>
</dbReference>
<sequence length="248" mass="28010">MIGNSVLAKEIKILKTLQHPRIVRLIDVFVTIDALQIVMEFAEGVELFEEISGPGKKFTENDAKEVIRMVLEGVEYIHAQGIIHRDLKPENLIWLDDPSTGKKTLKIIDFGFARFSNESAKESTSGTLGYKPPEVISPSLNIPQSTKSDMWSIGVISYILLCGFPPFFSFSEDASDDWRLSSSPFWTLFNEKTDELVNSITLGTYAFPPTFWDSVSENAKDFVRNLLKVSPEQRMSAEEALKHPWMSN</sequence>
<organism evidence="2">
    <name type="scientific">Arcella intermedia</name>
    <dbReference type="NCBI Taxonomy" id="1963864"/>
    <lineage>
        <taxon>Eukaryota</taxon>
        <taxon>Amoebozoa</taxon>
        <taxon>Tubulinea</taxon>
        <taxon>Elardia</taxon>
        <taxon>Arcellinida</taxon>
        <taxon>Sphaerothecina</taxon>
        <taxon>Arcellidae</taxon>
        <taxon>Arcella</taxon>
    </lineage>
</organism>
<dbReference type="PROSITE" id="PS50011">
    <property type="entry name" value="PROTEIN_KINASE_DOM"/>
    <property type="match status" value="1"/>
</dbReference>
<dbReference type="InterPro" id="IPR000719">
    <property type="entry name" value="Prot_kinase_dom"/>
</dbReference>
<dbReference type="PANTHER" id="PTHR24347">
    <property type="entry name" value="SERINE/THREONINE-PROTEIN KINASE"/>
    <property type="match status" value="1"/>
</dbReference>
<evidence type="ECO:0000259" key="1">
    <source>
        <dbReference type="PROSITE" id="PS50011"/>
    </source>
</evidence>
<reference evidence="2" key="1">
    <citation type="journal article" date="2020" name="J. Eukaryot. Microbiol.">
        <title>De novo Sequencing, Assembly and Annotation of the Transcriptome for the Free-Living Testate Amoeba Arcella intermedia.</title>
        <authorList>
            <person name="Ribeiro G.M."/>
            <person name="Porfirio-Sousa A.L."/>
            <person name="Maurer-Alcala X.X."/>
            <person name="Katz L.A."/>
            <person name="Lahr D.J.G."/>
        </authorList>
    </citation>
    <scope>NUCLEOTIDE SEQUENCE</scope>
</reference>
<dbReference type="SMART" id="SM00220">
    <property type="entry name" value="S_TKc"/>
    <property type="match status" value="1"/>
</dbReference>
<name>A0A6B2LAV7_9EUKA</name>
<dbReference type="AlphaFoldDB" id="A0A6B2LAV7"/>
<protein>
    <recommendedName>
        <fullName evidence="1">Protein kinase domain-containing protein</fullName>
    </recommendedName>
</protein>
<dbReference type="Gene3D" id="3.30.200.20">
    <property type="entry name" value="Phosphorylase Kinase, domain 1"/>
    <property type="match status" value="1"/>
</dbReference>